<name>A0A4V3DAG7_9HYPH</name>
<dbReference type="GO" id="GO:0006355">
    <property type="term" value="P:regulation of DNA-templated transcription"/>
    <property type="evidence" value="ECO:0007669"/>
    <property type="project" value="UniProtKB-ARBA"/>
</dbReference>
<dbReference type="GO" id="GO:0005829">
    <property type="term" value="C:cytosol"/>
    <property type="evidence" value="ECO:0007669"/>
    <property type="project" value="TreeGrafter"/>
</dbReference>
<evidence type="ECO:0000259" key="4">
    <source>
        <dbReference type="PROSITE" id="PS50956"/>
    </source>
</evidence>
<reference evidence="5 6" key="1">
    <citation type="submission" date="2019-03" db="EMBL/GenBank/DDBJ databases">
        <title>Genomic Encyclopedia of Type Strains, Phase III (KMG-III): the genomes of soil and plant-associated and newly described type strains.</title>
        <authorList>
            <person name="Whitman W."/>
        </authorList>
    </citation>
    <scope>NUCLEOTIDE SEQUENCE [LARGE SCALE GENOMIC DNA]</scope>
    <source>
        <strain evidence="5 6">CGMCC 1.7002</strain>
    </source>
</reference>
<dbReference type="PANTHER" id="PTHR30154">
    <property type="entry name" value="LEUCINE-RESPONSIVE REGULATORY PROTEIN"/>
    <property type="match status" value="1"/>
</dbReference>
<dbReference type="SUPFAM" id="SSF54909">
    <property type="entry name" value="Dimeric alpha+beta barrel"/>
    <property type="match status" value="1"/>
</dbReference>
<dbReference type="InterPro" id="IPR011991">
    <property type="entry name" value="ArsR-like_HTH"/>
</dbReference>
<comment type="caution">
    <text evidence="5">The sequence shown here is derived from an EMBL/GenBank/DDBJ whole genome shotgun (WGS) entry which is preliminary data.</text>
</comment>
<keyword evidence="1" id="KW-0805">Transcription regulation</keyword>
<dbReference type="GO" id="GO:0043200">
    <property type="term" value="P:response to amino acid"/>
    <property type="evidence" value="ECO:0007669"/>
    <property type="project" value="TreeGrafter"/>
</dbReference>
<evidence type="ECO:0000256" key="1">
    <source>
        <dbReference type="ARBA" id="ARBA00023015"/>
    </source>
</evidence>
<dbReference type="Pfam" id="PF01037">
    <property type="entry name" value="AsnC_trans_reg"/>
    <property type="match status" value="1"/>
</dbReference>
<gene>
    <name evidence="5" type="ORF">ATL17_3074</name>
</gene>
<dbReference type="InterPro" id="IPR036388">
    <property type="entry name" value="WH-like_DNA-bd_sf"/>
</dbReference>
<dbReference type="SMART" id="SM00344">
    <property type="entry name" value="HTH_ASNC"/>
    <property type="match status" value="1"/>
</dbReference>
<protein>
    <submittedName>
        <fullName evidence="5">DNA-binding Lrp family transcriptional regulator</fullName>
    </submittedName>
</protein>
<dbReference type="SUPFAM" id="SSF46785">
    <property type="entry name" value="Winged helix' DNA-binding domain"/>
    <property type="match status" value="1"/>
</dbReference>
<evidence type="ECO:0000256" key="2">
    <source>
        <dbReference type="ARBA" id="ARBA00023125"/>
    </source>
</evidence>
<dbReference type="EMBL" id="SNYR01000003">
    <property type="protein sequence ID" value="TDQ61970.1"/>
    <property type="molecule type" value="Genomic_DNA"/>
</dbReference>
<accession>A0A4V3DAG7</accession>
<dbReference type="InterPro" id="IPR019888">
    <property type="entry name" value="Tscrpt_reg_AsnC-like"/>
</dbReference>
<sequence length="155" mass="17598">MKLDAIDRKIVAILQEEGRMRTNELAEKVGLSPTPCARRVVALEDRGVITGYTASVNQEMLGLPISIFVSVELDNQGAEALQLFEKEVQSFEEIMECFIMTGSQDFLMRVVAADLGSYERFLQEKLTRVPGIRSIRSRFALRRIIKRDRLPNLSH</sequence>
<dbReference type="GO" id="GO:0043565">
    <property type="term" value="F:sequence-specific DNA binding"/>
    <property type="evidence" value="ECO:0007669"/>
    <property type="project" value="InterPro"/>
</dbReference>
<dbReference type="CDD" id="cd00090">
    <property type="entry name" value="HTH_ARSR"/>
    <property type="match status" value="1"/>
</dbReference>
<dbReference type="PANTHER" id="PTHR30154:SF34">
    <property type="entry name" value="TRANSCRIPTIONAL REGULATOR AZLB"/>
    <property type="match status" value="1"/>
</dbReference>
<dbReference type="AlphaFoldDB" id="A0A4V3DAG7"/>
<dbReference type="RefSeq" id="WP_133573647.1">
    <property type="nucleotide sequence ID" value="NZ_SNYR01000003.1"/>
</dbReference>
<keyword evidence="3" id="KW-0804">Transcription</keyword>
<keyword evidence="6" id="KW-1185">Reference proteome</keyword>
<dbReference type="Gene3D" id="1.10.10.10">
    <property type="entry name" value="Winged helix-like DNA-binding domain superfamily/Winged helix DNA-binding domain"/>
    <property type="match status" value="1"/>
</dbReference>
<dbReference type="Proteomes" id="UP000295391">
    <property type="component" value="Unassembled WGS sequence"/>
</dbReference>
<dbReference type="PROSITE" id="PS50956">
    <property type="entry name" value="HTH_ASNC_2"/>
    <property type="match status" value="1"/>
</dbReference>
<keyword evidence="2 5" id="KW-0238">DNA-binding</keyword>
<proteinExistence type="predicted"/>
<dbReference type="PRINTS" id="PR00033">
    <property type="entry name" value="HTHASNC"/>
</dbReference>
<dbReference type="InterPro" id="IPR019887">
    <property type="entry name" value="Tscrpt_reg_AsnC/Lrp_C"/>
</dbReference>
<dbReference type="OrthoDB" id="7707281at2"/>
<dbReference type="InterPro" id="IPR011008">
    <property type="entry name" value="Dimeric_a/b-barrel"/>
</dbReference>
<dbReference type="InterPro" id="IPR036390">
    <property type="entry name" value="WH_DNA-bd_sf"/>
</dbReference>
<evidence type="ECO:0000313" key="6">
    <source>
        <dbReference type="Proteomes" id="UP000295391"/>
    </source>
</evidence>
<dbReference type="Pfam" id="PF13412">
    <property type="entry name" value="HTH_24"/>
    <property type="match status" value="1"/>
</dbReference>
<feature type="domain" description="HTH asnC-type" evidence="4">
    <location>
        <begin position="3"/>
        <end position="64"/>
    </location>
</feature>
<dbReference type="InterPro" id="IPR000485">
    <property type="entry name" value="AsnC-type_HTH_dom"/>
</dbReference>
<evidence type="ECO:0000256" key="3">
    <source>
        <dbReference type="ARBA" id="ARBA00023163"/>
    </source>
</evidence>
<organism evidence="5 6">
    <name type="scientific">Maritalea mobilis</name>
    <dbReference type="NCBI Taxonomy" id="483324"/>
    <lineage>
        <taxon>Bacteria</taxon>
        <taxon>Pseudomonadati</taxon>
        <taxon>Pseudomonadota</taxon>
        <taxon>Alphaproteobacteria</taxon>
        <taxon>Hyphomicrobiales</taxon>
        <taxon>Devosiaceae</taxon>
        <taxon>Maritalea</taxon>
    </lineage>
</organism>
<dbReference type="Gene3D" id="3.30.70.920">
    <property type="match status" value="1"/>
</dbReference>
<evidence type="ECO:0000313" key="5">
    <source>
        <dbReference type="EMBL" id="TDQ61970.1"/>
    </source>
</evidence>